<dbReference type="CDD" id="cd08977">
    <property type="entry name" value="SusD"/>
    <property type="match status" value="1"/>
</dbReference>
<dbReference type="GO" id="GO:0009279">
    <property type="term" value="C:cell outer membrane"/>
    <property type="evidence" value="ECO:0007669"/>
    <property type="project" value="UniProtKB-SubCell"/>
</dbReference>
<comment type="subcellular location">
    <subcellularLocation>
        <location evidence="1">Cell outer membrane</location>
    </subcellularLocation>
</comment>
<comment type="caution">
    <text evidence="9">The sequence shown here is derived from an EMBL/GenBank/DDBJ whole genome shotgun (WGS) entry which is preliminary data.</text>
</comment>
<evidence type="ECO:0000256" key="2">
    <source>
        <dbReference type="ARBA" id="ARBA00006275"/>
    </source>
</evidence>
<dbReference type="RefSeq" id="WP_111960585.1">
    <property type="nucleotide sequence ID" value="NZ_BJYI01000020.1"/>
</dbReference>
<proteinExistence type="inferred from homology"/>
<dbReference type="InterPro" id="IPR033985">
    <property type="entry name" value="SusD-like_N"/>
</dbReference>
<feature type="domain" description="SusD-like N-terminal" evidence="8">
    <location>
        <begin position="70"/>
        <end position="228"/>
    </location>
</feature>
<dbReference type="InterPro" id="IPR011990">
    <property type="entry name" value="TPR-like_helical_dom_sf"/>
</dbReference>
<dbReference type="AlphaFoldDB" id="A0A511YEY0"/>
<sequence length="461" mass="52448">MKNYIHYYVLLVLTALSMTASCENFLEVDAPKNQISQTSVFRNKETATAALTDVYTNLRFKGILTGDTSGMNYLLGCYTDELTSVTAQQTDFRTFYELGIQPNNLAVNGFWTNAYQQIYAVNNIIEGVQENSSYLDTATVNQLLGEAFFIRALLHFYLVNLYGQIPYVQSTSYIVNQHISKKTVPEVYSLLIQDLLAAEAKLGNSYPGTGRTRANRSTAQLLLSRAYLYQNNWALAKEYALKVIANPDYAVVQNLDLAFLKDSKSAVLQFMPVETGANTLEGQYFIFQTLPPANAVLSSNFMNSFENGDLRKVKWTKEVSNSQSTFYHPFKYKQNNKTAASVEYTVVFRIEEAYLILAEAENEMGNVAQSKIYLNVIRSKAGLQGDGSSSQTQLRLAILDERRHELFTEFGHRFFDLKRNELLDQKMLPEKPHWKTYFKNLPLPEQEILINQNLKPQNEGY</sequence>
<accession>A0A511YEY0</accession>
<dbReference type="Pfam" id="PF14322">
    <property type="entry name" value="SusD-like_3"/>
    <property type="match status" value="1"/>
</dbReference>
<keyword evidence="4" id="KW-0472">Membrane</keyword>
<evidence type="ECO:0000313" key="10">
    <source>
        <dbReference type="Proteomes" id="UP000321150"/>
    </source>
</evidence>
<evidence type="ECO:0000256" key="3">
    <source>
        <dbReference type="ARBA" id="ARBA00022729"/>
    </source>
</evidence>
<feature type="chain" id="PRO_5021708981" evidence="6">
    <location>
        <begin position="23"/>
        <end position="461"/>
    </location>
</feature>
<dbReference type="Proteomes" id="UP000321150">
    <property type="component" value="Unassembled WGS sequence"/>
</dbReference>
<dbReference type="SUPFAM" id="SSF48452">
    <property type="entry name" value="TPR-like"/>
    <property type="match status" value="1"/>
</dbReference>
<evidence type="ECO:0000256" key="6">
    <source>
        <dbReference type="SAM" id="SignalP"/>
    </source>
</evidence>
<dbReference type="Pfam" id="PF07980">
    <property type="entry name" value="SusD_RagB"/>
    <property type="match status" value="1"/>
</dbReference>
<comment type="similarity">
    <text evidence="2">Belongs to the SusD family.</text>
</comment>
<dbReference type="OrthoDB" id="621570at2"/>
<dbReference type="EMBL" id="BJYI01000020">
    <property type="protein sequence ID" value="GEN73752.1"/>
    <property type="molecule type" value="Genomic_DNA"/>
</dbReference>
<name>A0A511YEY0_9FLAO</name>
<dbReference type="InterPro" id="IPR012944">
    <property type="entry name" value="SusD_RagB_dom"/>
</dbReference>
<keyword evidence="3 6" id="KW-0732">Signal</keyword>
<evidence type="ECO:0000259" key="7">
    <source>
        <dbReference type="Pfam" id="PF07980"/>
    </source>
</evidence>
<evidence type="ECO:0000256" key="4">
    <source>
        <dbReference type="ARBA" id="ARBA00023136"/>
    </source>
</evidence>
<organism evidence="9 10">
    <name type="scientific">Chryseobacterium lathyri</name>
    <dbReference type="NCBI Taxonomy" id="395933"/>
    <lineage>
        <taxon>Bacteria</taxon>
        <taxon>Pseudomonadati</taxon>
        <taxon>Bacteroidota</taxon>
        <taxon>Flavobacteriia</taxon>
        <taxon>Flavobacteriales</taxon>
        <taxon>Weeksellaceae</taxon>
        <taxon>Chryseobacterium group</taxon>
        <taxon>Chryseobacterium</taxon>
    </lineage>
</organism>
<feature type="domain" description="RagB/SusD" evidence="7">
    <location>
        <begin position="320"/>
        <end position="458"/>
    </location>
</feature>
<evidence type="ECO:0000259" key="8">
    <source>
        <dbReference type="Pfam" id="PF14322"/>
    </source>
</evidence>
<gene>
    <name evidence="9" type="ORF">CLA01_38240</name>
</gene>
<evidence type="ECO:0000256" key="5">
    <source>
        <dbReference type="ARBA" id="ARBA00023237"/>
    </source>
</evidence>
<reference evidence="9 10" key="1">
    <citation type="submission" date="2019-07" db="EMBL/GenBank/DDBJ databases">
        <title>Whole genome shotgun sequence of Chryseobacterium lathyri NBRC 105250.</title>
        <authorList>
            <person name="Hosoyama A."/>
            <person name="Uohara A."/>
            <person name="Ohji S."/>
            <person name="Ichikawa N."/>
        </authorList>
    </citation>
    <scope>NUCLEOTIDE SEQUENCE [LARGE SCALE GENOMIC DNA]</scope>
    <source>
        <strain evidence="9 10">NBRC 105250</strain>
    </source>
</reference>
<keyword evidence="5" id="KW-0998">Cell outer membrane</keyword>
<evidence type="ECO:0000256" key="1">
    <source>
        <dbReference type="ARBA" id="ARBA00004442"/>
    </source>
</evidence>
<dbReference type="PROSITE" id="PS51257">
    <property type="entry name" value="PROKAR_LIPOPROTEIN"/>
    <property type="match status" value="1"/>
</dbReference>
<dbReference type="Gene3D" id="1.25.40.390">
    <property type="match status" value="1"/>
</dbReference>
<protein>
    <submittedName>
        <fullName evidence="9">Membrane protein</fullName>
    </submittedName>
</protein>
<feature type="signal peptide" evidence="6">
    <location>
        <begin position="1"/>
        <end position="22"/>
    </location>
</feature>
<evidence type="ECO:0000313" key="9">
    <source>
        <dbReference type="EMBL" id="GEN73752.1"/>
    </source>
</evidence>